<comment type="caution">
    <text evidence="1">The sequence shown here is derived from an EMBL/GenBank/DDBJ whole genome shotgun (WGS) entry which is preliminary data.</text>
</comment>
<protein>
    <submittedName>
        <fullName evidence="1">Uncharacterized protein</fullName>
    </submittedName>
</protein>
<dbReference type="Proteomes" id="UP000006755">
    <property type="component" value="Unassembled WGS sequence"/>
</dbReference>
<dbReference type="AlphaFoldDB" id="K2KID9"/>
<evidence type="ECO:0000313" key="2">
    <source>
        <dbReference type="Proteomes" id="UP000006755"/>
    </source>
</evidence>
<dbReference type="RefSeq" id="WP_008482678.1">
    <property type="nucleotide sequence ID" value="NZ_AMRI01000003.1"/>
</dbReference>
<proteinExistence type="predicted"/>
<gene>
    <name evidence="1" type="ORF">B3C1_02455</name>
</gene>
<name>K2KID9_9GAMM</name>
<evidence type="ECO:0000313" key="1">
    <source>
        <dbReference type="EMBL" id="EKE77030.1"/>
    </source>
</evidence>
<dbReference type="OrthoDB" id="5650590at2"/>
<dbReference type="EMBL" id="AMRI01000003">
    <property type="protein sequence ID" value="EKE77030.1"/>
    <property type="molecule type" value="Genomic_DNA"/>
</dbReference>
<reference evidence="1 2" key="1">
    <citation type="journal article" date="2012" name="J. Bacteriol.">
        <title>Genome Sequence of Gallaecimonas xiamenensis Type Strain 3-C-1.</title>
        <authorList>
            <person name="Lai Q."/>
            <person name="Wang L."/>
            <person name="Wang W."/>
            <person name="Shao Z."/>
        </authorList>
    </citation>
    <scope>NUCLEOTIDE SEQUENCE [LARGE SCALE GENOMIC DNA]</scope>
    <source>
        <strain evidence="1 2">3-C-1</strain>
    </source>
</reference>
<organism evidence="1 2">
    <name type="scientific">Gallaecimonas xiamenensis 3-C-1</name>
    <dbReference type="NCBI Taxonomy" id="745411"/>
    <lineage>
        <taxon>Bacteria</taxon>
        <taxon>Pseudomonadati</taxon>
        <taxon>Pseudomonadota</taxon>
        <taxon>Gammaproteobacteria</taxon>
        <taxon>Enterobacterales</taxon>
        <taxon>Gallaecimonadaceae</taxon>
        <taxon>Gallaecimonas</taxon>
    </lineage>
</organism>
<keyword evidence="2" id="KW-1185">Reference proteome</keyword>
<sequence>MLIKEGRPGLPFFYYTLSWLGDGSFRFATSISDGGSYKVTVKTQPNTQSCVVDSASGISHNVTNSDQSLNSSGSLYLY</sequence>
<accession>K2KID9</accession>
<dbReference type="STRING" id="745411.B3C1_02455"/>